<sequence>MDGSWIDEMEYMGGKACTLAQIRQVCLVVPLMTDRSGCIQAKEGCMDGHLQPTGYYKLVHAQI</sequence>
<dbReference type="Gramene" id="ORUFI01G01900.1">
    <property type="protein sequence ID" value="ORUFI01G01900.1"/>
    <property type="gene ID" value="ORUFI01G01900"/>
</dbReference>
<dbReference type="EnsemblPlants" id="ORUFI01G01900.1">
    <property type="protein sequence ID" value="ORUFI01G01900.1"/>
    <property type="gene ID" value="ORUFI01G01900"/>
</dbReference>
<proteinExistence type="predicted"/>
<protein>
    <submittedName>
        <fullName evidence="1">Uncharacterized protein</fullName>
    </submittedName>
</protein>
<evidence type="ECO:0000313" key="2">
    <source>
        <dbReference type="Proteomes" id="UP000008022"/>
    </source>
</evidence>
<reference evidence="2" key="1">
    <citation type="submission" date="2013-06" db="EMBL/GenBank/DDBJ databases">
        <authorList>
            <person name="Zhao Q."/>
        </authorList>
    </citation>
    <scope>NUCLEOTIDE SEQUENCE</scope>
    <source>
        <strain evidence="2">cv. W1943</strain>
    </source>
</reference>
<keyword evidence="2" id="KW-1185">Reference proteome</keyword>
<accession>A0A0E0MQW2</accession>
<name>A0A0E0MQW2_ORYRU</name>
<dbReference type="AlphaFoldDB" id="A0A0E0MQW2"/>
<organism evidence="1 2">
    <name type="scientific">Oryza rufipogon</name>
    <name type="common">Brownbeard rice</name>
    <name type="synonym">Asian wild rice</name>
    <dbReference type="NCBI Taxonomy" id="4529"/>
    <lineage>
        <taxon>Eukaryota</taxon>
        <taxon>Viridiplantae</taxon>
        <taxon>Streptophyta</taxon>
        <taxon>Embryophyta</taxon>
        <taxon>Tracheophyta</taxon>
        <taxon>Spermatophyta</taxon>
        <taxon>Magnoliopsida</taxon>
        <taxon>Liliopsida</taxon>
        <taxon>Poales</taxon>
        <taxon>Poaceae</taxon>
        <taxon>BOP clade</taxon>
        <taxon>Oryzoideae</taxon>
        <taxon>Oryzeae</taxon>
        <taxon>Oryzinae</taxon>
        <taxon>Oryza</taxon>
    </lineage>
</organism>
<dbReference type="Proteomes" id="UP000008022">
    <property type="component" value="Unassembled WGS sequence"/>
</dbReference>
<reference evidence="1" key="2">
    <citation type="submission" date="2015-06" db="UniProtKB">
        <authorList>
            <consortium name="EnsemblPlants"/>
        </authorList>
    </citation>
    <scope>IDENTIFICATION</scope>
</reference>
<evidence type="ECO:0000313" key="1">
    <source>
        <dbReference type="EnsemblPlants" id="ORUFI01G01900.1"/>
    </source>
</evidence>
<dbReference type="HOGENOM" id="CLU_196287_0_0_1"/>